<keyword evidence="2" id="KW-1185">Reference proteome</keyword>
<dbReference type="Proteomes" id="UP000199652">
    <property type="component" value="Unassembled WGS sequence"/>
</dbReference>
<dbReference type="PANTHER" id="PTHR14136:SF17">
    <property type="entry name" value="BTB_POZ DOMAIN-CONTAINING PROTEIN KCTD9"/>
    <property type="match status" value="1"/>
</dbReference>
<dbReference type="InterPro" id="IPR001646">
    <property type="entry name" value="5peptide_repeat"/>
</dbReference>
<dbReference type="InterPro" id="IPR051082">
    <property type="entry name" value="Pentapeptide-BTB/POZ_domain"/>
</dbReference>
<dbReference type="STRING" id="1528.SAMN04488579_1238"/>
<dbReference type="Gene3D" id="2.160.20.80">
    <property type="entry name" value="E3 ubiquitin-protein ligase SopA"/>
    <property type="match status" value="1"/>
</dbReference>
<dbReference type="RefSeq" id="WP_176770925.1">
    <property type="nucleotide sequence ID" value="NZ_FNOU01000023.1"/>
</dbReference>
<evidence type="ECO:0000313" key="2">
    <source>
        <dbReference type="Proteomes" id="UP000199652"/>
    </source>
</evidence>
<sequence>MLDDKLFYQMVKDHEAWLADPSKGKPADFSGMDLKNHDFVNVDLQKANFEGADLEGLKFIRCNLAFVNFKHANLTDVIFSKCELYQTNMQSAKMVDCEFREVLMSKTIMTPKDDQKERYISKYVKIDD</sequence>
<dbReference type="SUPFAM" id="SSF141571">
    <property type="entry name" value="Pentapeptide repeat-like"/>
    <property type="match status" value="1"/>
</dbReference>
<evidence type="ECO:0000313" key="1">
    <source>
        <dbReference type="EMBL" id="SDY26733.1"/>
    </source>
</evidence>
<name>A0A1H3IFT7_EUBBA</name>
<organism evidence="1 2">
    <name type="scientific">Eubacterium barkeri</name>
    <name type="common">Clostridium barkeri</name>
    <dbReference type="NCBI Taxonomy" id="1528"/>
    <lineage>
        <taxon>Bacteria</taxon>
        <taxon>Bacillati</taxon>
        <taxon>Bacillota</taxon>
        <taxon>Clostridia</taxon>
        <taxon>Eubacteriales</taxon>
        <taxon>Eubacteriaceae</taxon>
        <taxon>Eubacterium</taxon>
    </lineage>
</organism>
<dbReference type="AlphaFoldDB" id="A0A1H3IFT7"/>
<dbReference type="Pfam" id="PF13599">
    <property type="entry name" value="Pentapeptide_4"/>
    <property type="match status" value="1"/>
</dbReference>
<proteinExistence type="predicted"/>
<accession>A0A1H3IFT7</accession>
<gene>
    <name evidence="1" type="ORF">SAMN04488579_1238</name>
</gene>
<reference evidence="2" key="1">
    <citation type="submission" date="2016-10" db="EMBL/GenBank/DDBJ databases">
        <authorList>
            <person name="Varghese N."/>
            <person name="Submissions S."/>
        </authorList>
    </citation>
    <scope>NUCLEOTIDE SEQUENCE [LARGE SCALE GENOMIC DNA]</scope>
    <source>
        <strain evidence="2">VPI 5359</strain>
    </source>
</reference>
<dbReference type="PANTHER" id="PTHR14136">
    <property type="entry name" value="BTB_POZ DOMAIN-CONTAINING PROTEIN KCTD9"/>
    <property type="match status" value="1"/>
</dbReference>
<protein>
    <submittedName>
        <fullName evidence="1">Pentapeptide repeat-containing protein</fullName>
    </submittedName>
</protein>
<dbReference type="EMBL" id="FNOU01000023">
    <property type="protein sequence ID" value="SDY26733.1"/>
    <property type="molecule type" value="Genomic_DNA"/>
</dbReference>